<dbReference type="AlphaFoldDB" id="A0A8H2J8K9"/>
<sequence>MGLSIADIDKWNPDSLDAVGTASTARADAASQASSCLGNLPAFESWQGSSASAAQQRTKVEADGLDQHSRDAAAVASAAKTAANEVRQTKIQLNDLRSTLGQYGITIDAKSSRAVPPTNLSSLPAATRKLVQDMTHTAQQSLDKIRQSADHADALLADALQKQAGPRSKEPTDKADDSPGNKPDLLMDDKGWQYPWDPPPPGDSAPGGGRWDIDPQPYPSGPGGGPPVGPFTPPKPWHRDIKPPIEGGPTGYQDVVGKTPNGWGVDPSWRMQENYKFRLTGETFNGAPDHTRWVQRDGKWYQAKWVDYNFEAEHVRRGVSSTGFFTPNFGLGEWHPIDIKDIYRAQADNPRLTMYVPTPSGGQVVLNPKRPGVSAP</sequence>
<reference evidence="2 4" key="2">
    <citation type="journal article" date="2019" name="BMC Evol. Biol.">
        <title>Comparative genomics of Mycobacterium mucogenicum and Mycobacterium neoaurum clade members emphasizing tRNA and non-coding RNA.</title>
        <authorList>
            <person name="Behra P.R.K."/>
            <person name="Pettersson B.M.F."/>
            <person name="Das S."/>
            <person name="Dasgupta S."/>
            <person name="Kirsebom L.A."/>
        </authorList>
    </citation>
    <scope>NUCLEOTIDE SEQUENCE [LARGE SCALE GENOMIC DNA]</scope>
    <source>
        <strain evidence="2 4">DSM 44124</strain>
    </source>
</reference>
<evidence type="ECO:0000313" key="4">
    <source>
        <dbReference type="Proteomes" id="UP000309231"/>
    </source>
</evidence>
<feature type="region of interest" description="Disordered" evidence="1">
    <location>
        <begin position="161"/>
        <end position="252"/>
    </location>
</feature>
<dbReference type="GeneID" id="76723372"/>
<dbReference type="RefSeq" id="WP_053854831.1">
    <property type="nucleotide sequence ID" value="NZ_ANBS01000004.1"/>
</dbReference>
<proteinExistence type="predicted"/>
<evidence type="ECO:0000256" key="1">
    <source>
        <dbReference type="SAM" id="MobiDB-lite"/>
    </source>
</evidence>
<organism evidence="3">
    <name type="scientific">Mycolicibacterium mucogenicum DSM 44124</name>
    <dbReference type="NCBI Taxonomy" id="1226753"/>
    <lineage>
        <taxon>Bacteria</taxon>
        <taxon>Bacillati</taxon>
        <taxon>Actinomycetota</taxon>
        <taxon>Actinomycetes</taxon>
        <taxon>Mycobacteriales</taxon>
        <taxon>Mycobacteriaceae</taxon>
        <taxon>Mycolicibacterium</taxon>
    </lineage>
</organism>
<dbReference type="Proteomes" id="UP000309231">
    <property type="component" value="Chromosome"/>
</dbReference>
<feature type="compositionally biased region" description="Pro residues" evidence="1">
    <location>
        <begin position="216"/>
        <end position="235"/>
    </location>
</feature>
<dbReference type="EMBL" id="POTL01000001">
    <property type="protein sequence ID" value="TLH51042.1"/>
    <property type="molecule type" value="Genomic_DNA"/>
</dbReference>
<evidence type="ECO:0000313" key="2">
    <source>
        <dbReference type="EMBL" id="QPG69575.1"/>
    </source>
</evidence>
<evidence type="ECO:0008006" key="5">
    <source>
        <dbReference type="Google" id="ProtNLM"/>
    </source>
</evidence>
<protein>
    <recommendedName>
        <fullName evidence="5">ESX-1 secretion-associated protein EspA/EspE-like domain-containing protein</fullName>
    </recommendedName>
</protein>
<name>A0A8H2J8K9_MYCMU</name>
<dbReference type="EMBL" id="CP062008">
    <property type="protein sequence ID" value="QPG69575.1"/>
    <property type="molecule type" value="Genomic_DNA"/>
</dbReference>
<gene>
    <name evidence="2" type="ORF">C1S78_000565</name>
    <name evidence="3" type="ORF">C1S78_00560</name>
</gene>
<keyword evidence="4" id="KW-1185">Reference proteome</keyword>
<reference evidence="2 4" key="3">
    <citation type="journal article" date="2019" name="Sci. Rep.">
        <title>Insight into the biology of Mycobacterium mucogenicum and Mycobacterium neoaurum clade members.</title>
        <authorList>
            <person name="Behra P.R.K."/>
            <person name="Pettersson B.M.F."/>
            <person name="Ramesh M."/>
            <person name="Dasgupta S."/>
            <person name="Kirsebom L.A."/>
        </authorList>
    </citation>
    <scope>NUCLEOTIDE SEQUENCE [LARGE SCALE GENOMIC DNA]</scope>
    <source>
        <strain evidence="2 4">DSM 44124</strain>
    </source>
</reference>
<reference evidence="3" key="1">
    <citation type="submission" date="2018-01" db="EMBL/GenBank/DDBJ databases">
        <title>Comparative genomics of Mycobacterium mucogenicum and Mycobacterium neoaurum clade members emphasizing tRNA and non-coding RNA.</title>
        <authorList>
            <person name="Behra P.R.K."/>
            <person name="Pettersson B.M.F."/>
            <person name="Das S."/>
            <person name="Dasgupta S."/>
            <person name="Kirsebom L.A."/>
        </authorList>
    </citation>
    <scope>NUCLEOTIDE SEQUENCE</scope>
    <source>
        <strain evidence="3">DSM 44124</strain>
    </source>
</reference>
<dbReference type="KEGG" id="mmuc:C1S78_000565"/>
<accession>A0A8H2J8K9</accession>
<evidence type="ECO:0000313" key="3">
    <source>
        <dbReference type="EMBL" id="TLH51042.1"/>
    </source>
</evidence>
<feature type="compositionally biased region" description="Basic and acidic residues" evidence="1">
    <location>
        <begin position="167"/>
        <end position="191"/>
    </location>
</feature>